<dbReference type="Gene3D" id="3.30.559.10">
    <property type="entry name" value="Chloramphenicol acetyltransferase-like domain"/>
    <property type="match status" value="2"/>
</dbReference>
<proteinExistence type="inferred from homology"/>
<evidence type="ECO:0000256" key="2">
    <source>
        <dbReference type="ARBA" id="ARBA00022679"/>
    </source>
</evidence>
<sequence>MVMISTTTSVEVVSRETIKPLCPTPNHIRNYILSSIDQNSPPIYIPVLLFYLNNTSINTNEKEKAYEREVIVAAQANLFRYDFFVFYVEVLGNGVPTRVQAVSSLIWSRILALYRSKPKYAKICVAVHAVNIRPRMQPPVPSHTFGNYWTVTIAPAVVKTEQNPGEMSNDVTILVEKK</sequence>
<dbReference type="GO" id="GO:0016746">
    <property type="term" value="F:acyltransferase activity"/>
    <property type="evidence" value="ECO:0007669"/>
    <property type="project" value="UniProtKB-KW"/>
</dbReference>
<dbReference type="Pfam" id="PF02458">
    <property type="entry name" value="Transferase"/>
    <property type="match status" value="1"/>
</dbReference>
<reference evidence="4" key="1">
    <citation type="submission" date="2019-05" db="EMBL/GenBank/DDBJ databases">
        <title>The de novo reference genome and transcriptome assemblies of the wild tomato species Solanum chilense.</title>
        <authorList>
            <person name="Stam R."/>
            <person name="Nosenko T."/>
            <person name="Hoerger A.C."/>
            <person name="Stephan W."/>
            <person name="Seidel M.A."/>
            <person name="Kuhn J.M.M."/>
            <person name="Haberer G."/>
            <person name="Tellier A."/>
        </authorList>
    </citation>
    <scope>NUCLEOTIDE SEQUENCE</scope>
    <source>
        <tissue evidence="4">Mature leaves</tissue>
    </source>
</reference>
<comment type="caution">
    <text evidence="4">The sequence shown here is derived from an EMBL/GenBank/DDBJ whole genome shotgun (WGS) entry which is preliminary data.</text>
</comment>
<evidence type="ECO:0000256" key="3">
    <source>
        <dbReference type="ARBA" id="ARBA00023315"/>
    </source>
</evidence>
<name>A0A6N2AYQ4_SOLCI</name>
<comment type="similarity">
    <text evidence="1">Belongs to the plant acyltransferase family.</text>
</comment>
<dbReference type="AlphaFoldDB" id="A0A6N2AYQ4"/>
<keyword evidence="2" id="KW-0808">Transferase</keyword>
<organism evidence="4">
    <name type="scientific">Solanum chilense</name>
    <name type="common">Tomato</name>
    <name type="synonym">Lycopersicon chilense</name>
    <dbReference type="NCBI Taxonomy" id="4083"/>
    <lineage>
        <taxon>Eukaryota</taxon>
        <taxon>Viridiplantae</taxon>
        <taxon>Streptophyta</taxon>
        <taxon>Embryophyta</taxon>
        <taxon>Tracheophyta</taxon>
        <taxon>Spermatophyta</taxon>
        <taxon>Magnoliopsida</taxon>
        <taxon>eudicotyledons</taxon>
        <taxon>Gunneridae</taxon>
        <taxon>Pentapetalae</taxon>
        <taxon>asterids</taxon>
        <taxon>lamiids</taxon>
        <taxon>Solanales</taxon>
        <taxon>Solanaceae</taxon>
        <taxon>Solanoideae</taxon>
        <taxon>Solaneae</taxon>
        <taxon>Solanum</taxon>
        <taxon>Solanum subgen. Lycopersicon</taxon>
    </lineage>
</organism>
<keyword evidence="3" id="KW-0012">Acyltransferase</keyword>
<dbReference type="PANTHER" id="PTHR31623">
    <property type="entry name" value="F21J9.9"/>
    <property type="match status" value="1"/>
</dbReference>
<dbReference type="InterPro" id="IPR023213">
    <property type="entry name" value="CAT-like_dom_sf"/>
</dbReference>
<dbReference type="EMBL" id="RXGB01005556">
    <property type="protein sequence ID" value="TMW87695.1"/>
    <property type="molecule type" value="Genomic_DNA"/>
</dbReference>
<dbReference type="PANTHER" id="PTHR31623:SF25">
    <property type="entry name" value="VINORINE SYNTHASE-LIKE"/>
    <property type="match status" value="1"/>
</dbReference>
<gene>
    <name evidence="4" type="ORF">EJD97_019608</name>
</gene>
<protein>
    <submittedName>
        <fullName evidence="4">Uncharacterized protein</fullName>
    </submittedName>
</protein>
<evidence type="ECO:0000313" key="4">
    <source>
        <dbReference type="EMBL" id="TMW87695.1"/>
    </source>
</evidence>
<accession>A0A6N2AYQ4</accession>
<evidence type="ECO:0000256" key="1">
    <source>
        <dbReference type="ARBA" id="ARBA00009861"/>
    </source>
</evidence>